<proteinExistence type="predicted"/>
<protein>
    <submittedName>
        <fullName evidence="2">Uncharacterized protein</fullName>
    </submittedName>
</protein>
<reference evidence="3" key="1">
    <citation type="submission" date="2012-12" db="EMBL/GenBank/DDBJ databases">
        <title>Genome Sequence of Photobacterium leiognathi lrivu.4.1.</title>
        <authorList>
            <person name="Urbanczyk H."/>
            <person name="Ogura Y."/>
            <person name="Hayashi T."/>
            <person name="Dunlap P.V."/>
        </authorList>
    </citation>
    <scope>NUCLEOTIDE SEQUENCE [LARGE SCALE GENOMIC DNA]</scope>
    <source>
        <strain evidence="3">lrivu.4.1</strain>
    </source>
</reference>
<name>A0A0U1P5E9_PHOLE</name>
<dbReference type="HOGENOM" id="CLU_2956584_0_0_6"/>
<dbReference type="AlphaFoldDB" id="A0A0U1P5E9"/>
<organism evidence="2 3">
    <name type="scientific">Photobacterium leiognathi lrivu.4.1</name>
    <dbReference type="NCBI Taxonomy" id="1248232"/>
    <lineage>
        <taxon>Bacteria</taxon>
        <taxon>Pseudomonadati</taxon>
        <taxon>Pseudomonadota</taxon>
        <taxon>Gammaproteobacteria</taxon>
        <taxon>Vibrionales</taxon>
        <taxon>Vibrionaceae</taxon>
        <taxon>Photobacterium</taxon>
    </lineage>
</organism>
<evidence type="ECO:0000313" key="3">
    <source>
        <dbReference type="Proteomes" id="UP000030675"/>
    </source>
</evidence>
<sequence>MSWQRKYSKHGNPMTERERSAWRRYCKRKDISPSTVSDQEKLQLQLAFIEGMRKNNNDK</sequence>
<feature type="region of interest" description="Disordered" evidence="1">
    <location>
        <begin position="1"/>
        <end position="20"/>
    </location>
</feature>
<evidence type="ECO:0000256" key="1">
    <source>
        <dbReference type="SAM" id="MobiDB-lite"/>
    </source>
</evidence>
<gene>
    <name evidence="2" type="ORF">PLEI_1475</name>
</gene>
<dbReference type="Proteomes" id="UP000030675">
    <property type="component" value="Unassembled WGS sequence"/>
</dbReference>
<dbReference type="EMBL" id="DF196819">
    <property type="protein sequence ID" value="GAD29822.1"/>
    <property type="molecule type" value="Genomic_DNA"/>
</dbReference>
<evidence type="ECO:0000313" key="2">
    <source>
        <dbReference type="EMBL" id="GAD29822.1"/>
    </source>
</evidence>
<accession>A0A0U1P5E9</accession>